<protein>
    <submittedName>
        <fullName evidence="2">Uncharacterized protein</fullName>
    </submittedName>
</protein>
<keyword evidence="1" id="KW-0812">Transmembrane</keyword>
<evidence type="ECO:0000313" key="3">
    <source>
        <dbReference type="Proteomes" id="UP001249851"/>
    </source>
</evidence>
<name>A0AAD9Q3I4_ACRCE</name>
<accession>A0AAD9Q3I4</accession>
<sequence length="452" mass="50263">MLCVVQVMLESFKSKVTYLFIALMIVRCCGLQMVGSCTFQLYIDKARQCTTDFITNLQTDKSVDCKIIYDKMVECTKGYVRECVRDHVPAGEIEAFLIEATKRLNAEDFYCKDGLFAPPVLTDEQKNEIPCNETFYAVSSGCGESFQTKFRSNRADKTLCEEFARAKTCLKDAVTEHCTFDADAMQILQSAFDSYNPFCNVLTDDKGDGYSIQSRPSNEEALDATGQCSVVRQLNRTRQCITQFIKSLQADPQGDCSAKYSKMQDCIVCVLRSCLEEYGIVSDANIQVQLEESVNQTSPKEFYCSGMLEAPKVSSQSQGLECGPGFFEAEVQCLKEFNDTFTANFSDSSLCGKSTEAKRCLRDLITGSCPNDTRTSSLEFAIVFDDYNPFCQGNTDQDVSSSAEDELSEPCLTEFQLPTKAALLGSNGATILHFLSPLTALFAFILAVTQYY</sequence>
<organism evidence="2 3">
    <name type="scientific">Acropora cervicornis</name>
    <name type="common">Staghorn coral</name>
    <dbReference type="NCBI Taxonomy" id="6130"/>
    <lineage>
        <taxon>Eukaryota</taxon>
        <taxon>Metazoa</taxon>
        <taxon>Cnidaria</taxon>
        <taxon>Anthozoa</taxon>
        <taxon>Hexacorallia</taxon>
        <taxon>Scleractinia</taxon>
        <taxon>Astrocoeniina</taxon>
        <taxon>Acroporidae</taxon>
        <taxon>Acropora</taxon>
    </lineage>
</organism>
<dbReference type="EMBL" id="JARQWQ010000073">
    <property type="protein sequence ID" value="KAK2553978.1"/>
    <property type="molecule type" value="Genomic_DNA"/>
</dbReference>
<dbReference type="Proteomes" id="UP001249851">
    <property type="component" value="Unassembled WGS sequence"/>
</dbReference>
<proteinExistence type="predicted"/>
<evidence type="ECO:0000256" key="1">
    <source>
        <dbReference type="SAM" id="Phobius"/>
    </source>
</evidence>
<evidence type="ECO:0000313" key="2">
    <source>
        <dbReference type="EMBL" id="KAK2553978.1"/>
    </source>
</evidence>
<keyword evidence="1" id="KW-0472">Membrane</keyword>
<reference evidence="2" key="1">
    <citation type="journal article" date="2023" name="G3 (Bethesda)">
        <title>Whole genome assembly and annotation of the endangered Caribbean coral Acropora cervicornis.</title>
        <authorList>
            <person name="Selwyn J.D."/>
            <person name="Vollmer S.V."/>
        </authorList>
    </citation>
    <scope>NUCLEOTIDE SEQUENCE</scope>
    <source>
        <strain evidence="2">K2</strain>
    </source>
</reference>
<comment type="caution">
    <text evidence="2">The sequence shown here is derived from an EMBL/GenBank/DDBJ whole genome shotgun (WGS) entry which is preliminary data.</text>
</comment>
<keyword evidence="3" id="KW-1185">Reference proteome</keyword>
<keyword evidence="1" id="KW-1133">Transmembrane helix</keyword>
<reference evidence="2" key="2">
    <citation type="journal article" date="2023" name="Science">
        <title>Genomic signatures of disease resistance in endangered staghorn corals.</title>
        <authorList>
            <person name="Vollmer S.V."/>
            <person name="Selwyn J.D."/>
            <person name="Despard B.A."/>
            <person name="Roesel C.L."/>
        </authorList>
    </citation>
    <scope>NUCLEOTIDE SEQUENCE</scope>
    <source>
        <strain evidence="2">K2</strain>
    </source>
</reference>
<dbReference type="AlphaFoldDB" id="A0AAD9Q3I4"/>
<feature type="transmembrane region" description="Helical" evidence="1">
    <location>
        <begin position="431"/>
        <end position="449"/>
    </location>
</feature>
<gene>
    <name evidence="2" type="ORF">P5673_024683</name>
</gene>